<dbReference type="InterPro" id="IPR032710">
    <property type="entry name" value="NTF2-like_dom_sf"/>
</dbReference>
<dbReference type="Proteomes" id="UP000230000">
    <property type="component" value="Unassembled WGS sequence"/>
</dbReference>
<organism evidence="2 3">
    <name type="scientific">Thermoflavifilum aggregans</name>
    <dbReference type="NCBI Taxonomy" id="454188"/>
    <lineage>
        <taxon>Bacteria</taxon>
        <taxon>Pseudomonadati</taxon>
        <taxon>Bacteroidota</taxon>
        <taxon>Chitinophagia</taxon>
        <taxon>Chitinophagales</taxon>
        <taxon>Chitinophagaceae</taxon>
        <taxon>Thermoflavifilum</taxon>
    </lineage>
</organism>
<dbReference type="EMBL" id="PGFG01000001">
    <property type="protein sequence ID" value="PJJ76018.1"/>
    <property type="molecule type" value="Genomic_DNA"/>
</dbReference>
<comment type="caution">
    <text evidence="2">The sequence shown here is derived from an EMBL/GenBank/DDBJ whole genome shotgun (WGS) entry which is preliminary data.</text>
</comment>
<dbReference type="Gene3D" id="3.10.450.50">
    <property type="match status" value="1"/>
</dbReference>
<accession>A0A2M9CW41</accession>
<sequence>MDSKKQIAASFLQLDSSGKIAEAYARYIHPGFIHHNPYFKGDRASFMQAMEENARQFPEKRYEVLRTLEDGDLVAIHGKVVLSEESQWSVIHIFRFAGNQIIESWEASQQVIADSPNVNGIF</sequence>
<dbReference type="RefSeq" id="WP_100314553.1">
    <property type="nucleotide sequence ID" value="NZ_PGFG01000001.1"/>
</dbReference>
<dbReference type="SUPFAM" id="SSF54427">
    <property type="entry name" value="NTF2-like"/>
    <property type="match status" value="1"/>
</dbReference>
<dbReference type="AlphaFoldDB" id="A0A2M9CW41"/>
<protein>
    <submittedName>
        <fullName evidence="2">Putative SnoaL-like aldol condensation-catalyzing enzyme</fullName>
    </submittedName>
</protein>
<proteinExistence type="predicted"/>
<dbReference type="InterPro" id="IPR037401">
    <property type="entry name" value="SnoaL-like"/>
</dbReference>
<dbReference type="OrthoDB" id="9812089at2"/>
<evidence type="ECO:0000313" key="2">
    <source>
        <dbReference type="EMBL" id="PJJ76018.1"/>
    </source>
</evidence>
<gene>
    <name evidence="2" type="ORF">BXY57_1612</name>
</gene>
<name>A0A2M9CW41_9BACT</name>
<evidence type="ECO:0000259" key="1">
    <source>
        <dbReference type="Pfam" id="PF12680"/>
    </source>
</evidence>
<keyword evidence="3" id="KW-1185">Reference proteome</keyword>
<feature type="domain" description="SnoaL-like" evidence="1">
    <location>
        <begin position="22"/>
        <end position="103"/>
    </location>
</feature>
<dbReference type="Pfam" id="PF12680">
    <property type="entry name" value="SnoaL_2"/>
    <property type="match status" value="1"/>
</dbReference>
<reference evidence="2 3" key="1">
    <citation type="submission" date="2017-11" db="EMBL/GenBank/DDBJ databases">
        <title>Genomic Encyclopedia of Archaeal and Bacterial Type Strains, Phase II (KMG-II): From Individual Species to Whole Genera.</title>
        <authorList>
            <person name="Goeker M."/>
        </authorList>
    </citation>
    <scope>NUCLEOTIDE SEQUENCE [LARGE SCALE GENOMIC DNA]</scope>
    <source>
        <strain evidence="2 3">DSM 27268</strain>
    </source>
</reference>
<evidence type="ECO:0000313" key="3">
    <source>
        <dbReference type="Proteomes" id="UP000230000"/>
    </source>
</evidence>